<keyword evidence="2" id="KW-1185">Reference proteome</keyword>
<name>A0A1W9ZH68_MYCAN</name>
<dbReference type="EMBL" id="MVHE01000055">
    <property type="protein sequence ID" value="ORA14665.1"/>
    <property type="molecule type" value="Genomic_DNA"/>
</dbReference>
<sequence>MLNLYASRLFGVFNIFDLSITPDGDVVQFLLEGQCAVTGGIVCNLLYAIFFRNTACQVFATQKNTTQVFNCNAFLL</sequence>
<dbReference type="Proteomes" id="UP000192284">
    <property type="component" value="Unassembled WGS sequence"/>
</dbReference>
<organism evidence="1 2">
    <name type="scientific">Mycobacterium angelicum</name>
    <dbReference type="NCBI Taxonomy" id="470074"/>
    <lineage>
        <taxon>Bacteria</taxon>
        <taxon>Bacillati</taxon>
        <taxon>Actinomycetota</taxon>
        <taxon>Actinomycetes</taxon>
        <taxon>Mycobacteriales</taxon>
        <taxon>Mycobacteriaceae</taxon>
        <taxon>Mycobacterium</taxon>
    </lineage>
</organism>
<protein>
    <submittedName>
        <fullName evidence="1">Uncharacterized protein</fullName>
    </submittedName>
</protein>
<gene>
    <name evidence="1" type="ORF">BST12_22620</name>
</gene>
<dbReference type="AlphaFoldDB" id="A0A1W9ZH68"/>
<accession>A0A1W9ZH68</accession>
<comment type="caution">
    <text evidence="1">The sequence shown here is derived from an EMBL/GenBank/DDBJ whole genome shotgun (WGS) entry which is preliminary data.</text>
</comment>
<proteinExistence type="predicted"/>
<evidence type="ECO:0000313" key="1">
    <source>
        <dbReference type="EMBL" id="ORA14665.1"/>
    </source>
</evidence>
<reference evidence="1 2" key="1">
    <citation type="submission" date="2017-02" db="EMBL/GenBank/DDBJ databases">
        <title>The new phylogeny of genus Mycobacterium.</title>
        <authorList>
            <person name="Tortoli E."/>
            <person name="Trovato A."/>
            <person name="Cirillo D.M."/>
        </authorList>
    </citation>
    <scope>NUCLEOTIDE SEQUENCE [LARGE SCALE GENOMIC DNA]</scope>
    <source>
        <strain evidence="1 2">DSM 45057</strain>
    </source>
</reference>
<evidence type="ECO:0000313" key="2">
    <source>
        <dbReference type="Proteomes" id="UP000192284"/>
    </source>
</evidence>